<dbReference type="Proteomes" id="UP000586722">
    <property type="component" value="Unassembled WGS sequence"/>
</dbReference>
<comment type="caution">
    <text evidence="8">The sequence shown here is derived from an EMBL/GenBank/DDBJ whole genome shotgun (WGS) entry which is preliminary data.</text>
</comment>
<dbReference type="HAMAP" id="MF_00415">
    <property type="entry name" value="FlgH"/>
    <property type="match status" value="1"/>
</dbReference>
<comment type="similarity">
    <text evidence="2 7">Belongs to the FlgH family.</text>
</comment>
<evidence type="ECO:0000256" key="1">
    <source>
        <dbReference type="ARBA" id="ARBA00002591"/>
    </source>
</evidence>
<dbReference type="NCBIfam" id="NF001305">
    <property type="entry name" value="PRK00249.1-5"/>
    <property type="match status" value="1"/>
</dbReference>
<evidence type="ECO:0000313" key="9">
    <source>
        <dbReference type="Proteomes" id="UP000586722"/>
    </source>
</evidence>
<dbReference type="GO" id="GO:0071973">
    <property type="term" value="P:bacterial-type flagellum-dependent cell motility"/>
    <property type="evidence" value="ECO:0007669"/>
    <property type="project" value="InterPro"/>
</dbReference>
<name>A0A7X5F440_9HYPH</name>
<keyword evidence="5 7" id="KW-0975">Bacterial flagellum</keyword>
<evidence type="ECO:0000256" key="7">
    <source>
        <dbReference type="HAMAP-Rule" id="MF_00415"/>
    </source>
</evidence>
<dbReference type="GO" id="GO:0003774">
    <property type="term" value="F:cytoskeletal motor activity"/>
    <property type="evidence" value="ECO:0007669"/>
    <property type="project" value="InterPro"/>
</dbReference>
<keyword evidence="6 7" id="KW-0998">Cell outer membrane</keyword>
<keyword evidence="8" id="KW-0282">Flagellum</keyword>
<evidence type="ECO:0000313" key="8">
    <source>
        <dbReference type="EMBL" id="NBN79378.1"/>
    </source>
</evidence>
<dbReference type="PRINTS" id="PR01008">
    <property type="entry name" value="FLGLRINGFLGH"/>
</dbReference>
<evidence type="ECO:0000256" key="2">
    <source>
        <dbReference type="ARBA" id="ARBA00006929"/>
    </source>
</evidence>
<gene>
    <name evidence="7 8" type="primary">flgH</name>
    <name evidence="8" type="ORF">GWI72_13960</name>
</gene>
<sequence>MHRLFRPHAALAAVALLAGGCTSQFQDLGREPTMSPVGYGLAVQPAAVYPLNTFSPSARKDYNSLWVGGREDFFSDPRARRVGDVLTVRIAINDKATLDNNSNRGRNSSIGLGGELSAGWDGRSTGGELSLDGTSGSNSTSRGSIDRKEEIELSVAAVVTDRLPNGNLVISGSQEVRVNYEMRVLNVAGIVRPRDIAGNNTIDYDKIAEARVSYGGRGRISEVQQPAWGQQLYDAVVPY</sequence>
<reference evidence="9" key="1">
    <citation type="submission" date="2020-01" db="EMBL/GenBank/DDBJ databases">
        <authorList>
            <person name="Fang Y."/>
            <person name="Sun R."/>
            <person name="Nie L."/>
            <person name="He J."/>
            <person name="Hao L."/>
            <person name="Wang L."/>
            <person name="Su S."/>
            <person name="Lv E."/>
            <person name="Zhang Z."/>
            <person name="Xie R."/>
            <person name="Liu H."/>
        </authorList>
    </citation>
    <scope>NUCLEOTIDE SEQUENCE [LARGE SCALE GENOMIC DNA]</scope>
    <source>
        <strain evidence="9">XCT-53</strain>
    </source>
</reference>
<keyword evidence="8" id="KW-0969">Cilium</keyword>
<dbReference type="Pfam" id="PF02107">
    <property type="entry name" value="FlgH"/>
    <property type="match status" value="1"/>
</dbReference>
<dbReference type="PROSITE" id="PS51257">
    <property type="entry name" value="PROKAR_LIPOPROTEIN"/>
    <property type="match status" value="1"/>
</dbReference>
<evidence type="ECO:0000256" key="3">
    <source>
        <dbReference type="ARBA" id="ARBA00022729"/>
    </source>
</evidence>
<keyword evidence="4 7" id="KW-0472">Membrane</keyword>
<keyword evidence="7" id="KW-0449">Lipoprotein</keyword>
<keyword evidence="9" id="KW-1185">Reference proteome</keyword>
<comment type="subunit">
    <text evidence="7">The basal body constitutes a major portion of the flagellar organelle and consists of four rings (L,P,S, and M) mounted on a central rod.</text>
</comment>
<protein>
    <recommendedName>
        <fullName evidence="7">Flagellar L-ring protein</fullName>
    </recommendedName>
    <alternativeName>
        <fullName evidence="7">Basal body L-ring protein</fullName>
    </alternativeName>
</protein>
<organism evidence="8 9">
    <name type="scientific">Pannonibacter tanglangensis</name>
    <dbReference type="NCBI Taxonomy" id="2750084"/>
    <lineage>
        <taxon>Bacteria</taxon>
        <taxon>Pseudomonadati</taxon>
        <taxon>Pseudomonadota</taxon>
        <taxon>Alphaproteobacteria</taxon>
        <taxon>Hyphomicrobiales</taxon>
        <taxon>Stappiaceae</taxon>
        <taxon>Pannonibacter</taxon>
    </lineage>
</organism>
<keyword evidence="8" id="KW-0966">Cell projection</keyword>
<dbReference type="EMBL" id="JAABLQ010000001">
    <property type="protein sequence ID" value="NBN79378.1"/>
    <property type="molecule type" value="Genomic_DNA"/>
</dbReference>
<comment type="function">
    <text evidence="1 7">Assembles around the rod to form the L-ring and probably protects the motor/basal body from shearing forces during rotation.</text>
</comment>
<dbReference type="GO" id="GO:0009427">
    <property type="term" value="C:bacterial-type flagellum basal body, distal rod, L ring"/>
    <property type="evidence" value="ECO:0007669"/>
    <property type="project" value="InterPro"/>
</dbReference>
<evidence type="ECO:0000256" key="5">
    <source>
        <dbReference type="ARBA" id="ARBA00023143"/>
    </source>
</evidence>
<dbReference type="PANTHER" id="PTHR34933">
    <property type="entry name" value="FLAGELLAR L-RING PROTEIN"/>
    <property type="match status" value="1"/>
</dbReference>
<dbReference type="InterPro" id="IPR000527">
    <property type="entry name" value="Flag_Lring"/>
</dbReference>
<dbReference type="GO" id="GO:0009279">
    <property type="term" value="C:cell outer membrane"/>
    <property type="evidence" value="ECO:0007669"/>
    <property type="project" value="UniProtKB-SubCell"/>
</dbReference>
<dbReference type="AlphaFoldDB" id="A0A7X5F440"/>
<evidence type="ECO:0000256" key="6">
    <source>
        <dbReference type="ARBA" id="ARBA00023237"/>
    </source>
</evidence>
<comment type="subcellular location">
    <subcellularLocation>
        <location evidence="7">Cell outer membrane</location>
        <topology evidence="7">Lipid-anchor</topology>
    </subcellularLocation>
    <subcellularLocation>
        <location evidence="7">Bacterial flagellum basal body</location>
    </subcellularLocation>
</comment>
<evidence type="ECO:0000256" key="4">
    <source>
        <dbReference type="ARBA" id="ARBA00023136"/>
    </source>
</evidence>
<dbReference type="PANTHER" id="PTHR34933:SF1">
    <property type="entry name" value="FLAGELLAR L-RING PROTEIN"/>
    <property type="match status" value="1"/>
</dbReference>
<proteinExistence type="inferred from homology"/>
<accession>A0A7X5F440</accession>
<dbReference type="RefSeq" id="WP_161676815.1">
    <property type="nucleotide sequence ID" value="NZ_JAABLP010000003.1"/>
</dbReference>
<keyword evidence="3 7" id="KW-0732">Signal</keyword>